<keyword evidence="1" id="KW-0472">Membrane</keyword>
<evidence type="ECO:0000313" key="3">
    <source>
        <dbReference type="EnsemblPlants" id="KEH39175"/>
    </source>
</evidence>
<dbReference type="Proteomes" id="UP000002051">
    <property type="component" value="Chromosome 2"/>
</dbReference>
<sequence>MPPNLFIHRKCWSGGFFNKKIRKGLRMIWEVTIWVLWRTRNGCIFNNEVVRWEEVVEEVMRLFFPLLWVCRGWSVGATLAAAVRFSGAVFIVFFCWELFG</sequence>
<reference evidence="2 4" key="2">
    <citation type="journal article" date="2014" name="BMC Genomics">
        <title>An improved genome release (version Mt4.0) for the model legume Medicago truncatula.</title>
        <authorList>
            <person name="Tang H."/>
            <person name="Krishnakumar V."/>
            <person name="Bidwell S."/>
            <person name="Rosen B."/>
            <person name="Chan A."/>
            <person name="Zhou S."/>
            <person name="Gentzbittel L."/>
            <person name="Childs K.L."/>
            <person name="Yandell M."/>
            <person name="Gundlach H."/>
            <person name="Mayer K.F."/>
            <person name="Schwartz D.C."/>
            <person name="Town C.D."/>
        </authorList>
    </citation>
    <scope>GENOME REANNOTATION</scope>
    <source>
        <strain evidence="2">A17</strain>
        <strain evidence="3 4">cv. Jemalong A17</strain>
    </source>
</reference>
<keyword evidence="4" id="KW-1185">Reference proteome</keyword>
<reference evidence="3" key="3">
    <citation type="submission" date="2015-04" db="UniProtKB">
        <authorList>
            <consortium name="EnsemblPlants"/>
        </authorList>
    </citation>
    <scope>IDENTIFICATION</scope>
    <source>
        <strain evidence="3">cv. Jemalong A17</strain>
    </source>
</reference>
<dbReference type="EnsemblPlants" id="KEH39175">
    <property type="protein sequence ID" value="KEH39175"/>
    <property type="gene ID" value="MTR_2g090630"/>
</dbReference>
<feature type="transmembrane region" description="Helical" evidence="1">
    <location>
        <begin position="73"/>
        <end position="96"/>
    </location>
</feature>
<keyword evidence="1" id="KW-1133">Transmembrane helix</keyword>
<evidence type="ECO:0000313" key="2">
    <source>
        <dbReference type="EMBL" id="KEH39175.1"/>
    </source>
</evidence>
<organism evidence="2 4">
    <name type="scientific">Medicago truncatula</name>
    <name type="common">Barrel medic</name>
    <name type="synonym">Medicago tribuloides</name>
    <dbReference type="NCBI Taxonomy" id="3880"/>
    <lineage>
        <taxon>Eukaryota</taxon>
        <taxon>Viridiplantae</taxon>
        <taxon>Streptophyta</taxon>
        <taxon>Embryophyta</taxon>
        <taxon>Tracheophyta</taxon>
        <taxon>Spermatophyta</taxon>
        <taxon>Magnoliopsida</taxon>
        <taxon>eudicotyledons</taxon>
        <taxon>Gunneridae</taxon>
        <taxon>Pentapetalae</taxon>
        <taxon>rosids</taxon>
        <taxon>fabids</taxon>
        <taxon>Fabales</taxon>
        <taxon>Fabaceae</taxon>
        <taxon>Papilionoideae</taxon>
        <taxon>50 kb inversion clade</taxon>
        <taxon>NPAAA clade</taxon>
        <taxon>Hologalegina</taxon>
        <taxon>IRL clade</taxon>
        <taxon>Trifolieae</taxon>
        <taxon>Medicago</taxon>
    </lineage>
</organism>
<dbReference type="EMBL" id="CM001218">
    <property type="protein sequence ID" value="KEH39175.1"/>
    <property type="molecule type" value="Genomic_DNA"/>
</dbReference>
<reference evidence="2 4" key="1">
    <citation type="journal article" date="2011" name="Nature">
        <title>The Medicago genome provides insight into the evolution of rhizobial symbioses.</title>
        <authorList>
            <person name="Young N.D."/>
            <person name="Debelle F."/>
            <person name="Oldroyd G.E."/>
            <person name="Geurts R."/>
            <person name="Cannon S.B."/>
            <person name="Udvardi M.K."/>
            <person name="Benedito V.A."/>
            <person name="Mayer K.F."/>
            <person name="Gouzy J."/>
            <person name="Schoof H."/>
            <person name="Van de Peer Y."/>
            <person name="Proost S."/>
            <person name="Cook D.R."/>
            <person name="Meyers B.C."/>
            <person name="Spannagl M."/>
            <person name="Cheung F."/>
            <person name="De Mita S."/>
            <person name="Krishnakumar V."/>
            <person name="Gundlach H."/>
            <person name="Zhou S."/>
            <person name="Mudge J."/>
            <person name="Bharti A.K."/>
            <person name="Murray J.D."/>
            <person name="Naoumkina M.A."/>
            <person name="Rosen B."/>
            <person name="Silverstein K.A."/>
            <person name="Tang H."/>
            <person name="Rombauts S."/>
            <person name="Zhao P.X."/>
            <person name="Zhou P."/>
            <person name="Barbe V."/>
            <person name="Bardou P."/>
            <person name="Bechner M."/>
            <person name="Bellec A."/>
            <person name="Berger A."/>
            <person name="Berges H."/>
            <person name="Bidwell S."/>
            <person name="Bisseling T."/>
            <person name="Choisne N."/>
            <person name="Couloux A."/>
            <person name="Denny R."/>
            <person name="Deshpande S."/>
            <person name="Dai X."/>
            <person name="Doyle J.J."/>
            <person name="Dudez A.M."/>
            <person name="Farmer A.D."/>
            <person name="Fouteau S."/>
            <person name="Franken C."/>
            <person name="Gibelin C."/>
            <person name="Gish J."/>
            <person name="Goldstein S."/>
            <person name="Gonzalez A.J."/>
            <person name="Green P.J."/>
            <person name="Hallab A."/>
            <person name="Hartog M."/>
            <person name="Hua A."/>
            <person name="Humphray S.J."/>
            <person name="Jeong D.H."/>
            <person name="Jing Y."/>
            <person name="Jocker A."/>
            <person name="Kenton S.M."/>
            <person name="Kim D.J."/>
            <person name="Klee K."/>
            <person name="Lai H."/>
            <person name="Lang C."/>
            <person name="Lin S."/>
            <person name="Macmil S.L."/>
            <person name="Magdelenat G."/>
            <person name="Matthews L."/>
            <person name="McCorrison J."/>
            <person name="Monaghan E.L."/>
            <person name="Mun J.H."/>
            <person name="Najar F.Z."/>
            <person name="Nicholson C."/>
            <person name="Noirot C."/>
            <person name="O'Bleness M."/>
            <person name="Paule C.R."/>
            <person name="Poulain J."/>
            <person name="Prion F."/>
            <person name="Qin B."/>
            <person name="Qu C."/>
            <person name="Retzel E.F."/>
            <person name="Riddle C."/>
            <person name="Sallet E."/>
            <person name="Samain S."/>
            <person name="Samson N."/>
            <person name="Sanders I."/>
            <person name="Saurat O."/>
            <person name="Scarpelli C."/>
            <person name="Schiex T."/>
            <person name="Segurens B."/>
            <person name="Severin A.J."/>
            <person name="Sherrier D.J."/>
            <person name="Shi R."/>
            <person name="Sims S."/>
            <person name="Singer S.R."/>
            <person name="Sinharoy S."/>
            <person name="Sterck L."/>
            <person name="Viollet A."/>
            <person name="Wang B.B."/>
            <person name="Wang K."/>
            <person name="Wang M."/>
            <person name="Wang X."/>
            <person name="Warfsmann J."/>
            <person name="Weissenbach J."/>
            <person name="White D.D."/>
            <person name="White J.D."/>
            <person name="Wiley G.B."/>
            <person name="Wincker P."/>
            <person name="Xing Y."/>
            <person name="Yang L."/>
            <person name="Yao Z."/>
            <person name="Ying F."/>
            <person name="Zhai J."/>
            <person name="Zhou L."/>
            <person name="Zuber A."/>
            <person name="Denarie J."/>
            <person name="Dixon R.A."/>
            <person name="May G.D."/>
            <person name="Schwartz D.C."/>
            <person name="Rogers J."/>
            <person name="Quetier F."/>
            <person name="Town C.D."/>
            <person name="Roe B.A."/>
        </authorList>
    </citation>
    <scope>NUCLEOTIDE SEQUENCE [LARGE SCALE GENOMIC DNA]</scope>
    <source>
        <strain evidence="2">A17</strain>
        <strain evidence="3 4">cv. Jemalong A17</strain>
    </source>
</reference>
<name>A0A072VLZ1_MEDTR</name>
<proteinExistence type="predicted"/>
<evidence type="ECO:0000313" key="4">
    <source>
        <dbReference type="Proteomes" id="UP000002051"/>
    </source>
</evidence>
<gene>
    <name evidence="2" type="ordered locus">MTR_2g090630</name>
</gene>
<protein>
    <submittedName>
        <fullName evidence="2">Transmembrane protein, putative</fullName>
    </submittedName>
</protein>
<keyword evidence="1 2" id="KW-0812">Transmembrane</keyword>
<evidence type="ECO:0000256" key="1">
    <source>
        <dbReference type="SAM" id="Phobius"/>
    </source>
</evidence>
<dbReference type="HOGENOM" id="CLU_2310208_0_0_1"/>
<dbReference type="AlphaFoldDB" id="A0A072VLZ1"/>
<accession>A0A072VLZ1</accession>